<reference evidence="2" key="1">
    <citation type="submission" date="2021-01" db="EMBL/GenBank/DDBJ databases">
        <authorList>
            <person name="Corre E."/>
            <person name="Pelletier E."/>
            <person name="Niang G."/>
            <person name="Scheremetjew M."/>
            <person name="Finn R."/>
            <person name="Kale V."/>
            <person name="Holt S."/>
            <person name="Cochrane G."/>
            <person name="Meng A."/>
            <person name="Brown T."/>
            <person name="Cohen L."/>
        </authorList>
    </citation>
    <scope>NUCLEOTIDE SEQUENCE</scope>
    <source>
        <strain evidence="2">SAG 36.94</strain>
    </source>
</reference>
<dbReference type="AlphaFoldDB" id="A0A7S1TEW8"/>
<organism evidence="2">
    <name type="scientific">Compsopogon caeruleus</name>
    <dbReference type="NCBI Taxonomy" id="31354"/>
    <lineage>
        <taxon>Eukaryota</taxon>
        <taxon>Rhodophyta</taxon>
        <taxon>Compsopogonophyceae</taxon>
        <taxon>Compsopogonales</taxon>
        <taxon>Compsopogonaceae</taxon>
        <taxon>Compsopogon</taxon>
    </lineage>
</organism>
<accession>A0A7S1TEW8</accession>
<dbReference type="EMBL" id="HBGH01011857">
    <property type="protein sequence ID" value="CAD9234499.1"/>
    <property type="molecule type" value="Transcribed_RNA"/>
</dbReference>
<sequence>MPNRSERSRSKEGLDFRVGMQIEEDRFVEEMVDMLDGSDGDGSTNSSENDILDARAMELDEMLELASAQYLKSLENHSLLSSLLESIEHLGQHVDLAAILNQSGLVAPGWNQHQQREGIWGIMERTERTQQPAMIDRDPPPVLPGPNSPWVFSAMTRDRQADTSNYSSQTLRNLRRTQHEQDRSPSSQVHTPKFDEG</sequence>
<evidence type="ECO:0000256" key="1">
    <source>
        <dbReference type="SAM" id="MobiDB-lite"/>
    </source>
</evidence>
<feature type="region of interest" description="Disordered" evidence="1">
    <location>
        <begin position="132"/>
        <end position="197"/>
    </location>
</feature>
<name>A0A7S1TEW8_9RHOD</name>
<proteinExistence type="predicted"/>
<feature type="compositionally biased region" description="Polar residues" evidence="1">
    <location>
        <begin position="162"/>
        <end position="172"/>
    </location>
</feature>
<protein>
    <submittedName>
        <fullName evidence="2">Uncharacterized protein</fullName>
    </submittedName>
</protein>
<evidence type="ECO:0000313" key="2">
    <source>
        <dbReference type="EMBL" id="CAD9234499.1"/>
    </source>
</evidence>
<gene>
    <name evidence="2" type="ORF">CCAE0312_LOCUS6588</name>
</gene>